<keyword evidence="3" id="KW-1185">Reference proteome</keyword>
<organism evidence="2 3">
    <name type="scientific">Dactylosporangium maewongense</name>
    <dbReference type="NCBI Taxonomy" id="634393"/>
    <lineage>
        <taxon>Bacteria</taxon>
        <taxon>Bacillati</taxon>
        <taxon>Actinomycetota</taxon>
        <taxon>Actinomycetes</taxon>
        <taxon>Micromonosporales</taxon>
        <taxon>Micromonosporaceae</taxon>
        <taxon>Dactylosporangium</taxon>
    </lineage>
</organism>
<feature type="domain" description="Peptidase C14 caspase" evidence="1">
    <location>
        <begin position="21"/>
        <end position="262"/>
    </location>
</feature>
<dbReference type="Proteomes" id="UP001501470">
    <property type="component" value="Unassembled WGS sequence"/>
</dbReference>
<comment type="caution">
    <text evidence="2">The sequence shown here is derived from an EMBL/GenBank/DDBJ whole genome shotgun (WGS) entry which is preliminary data.</text>
</comment>
<dbReference type="Pfam" id="PF00656">
    <property type="entry name" value="Peptidase_C14"/>
    <property type="match status" value="1"/>
</dbReference>
<dbReference type="EMBL" id="BAAAQD010000016">
    <property type="protein sequence ID" value="GAA1540870.1"/>
    <property type="molecule type" value="Genomic_DNA"/>
</dbReference>
<dbReference type="SUPFAM" id="SSF52129">
    <property type="entry name" value="Caspase-like"/>
    <property type="match status" value="1"/>
</dbReference>
<protein>
    <recommendedName>
        <fullName evidence="1">Peptidase C14 caspase domain-containing protein</fullName>
    </recommendedName>
</protein>
<accession>A0ABP4MAF8</accession>
<reference evidence="3" key="1">
    <citation type="journal article" date="2019" name="Int. J. Syst. Evol. Microbiol.">
        <title>The Global Catalogue of Microorganisms (GCM) 10K type strain sequencing project: providing services to taxonomists for standard genome sequencing and annotation.</title>
        <authorList>
            <consortium name="The Broad Institute Genomics Platform"/>
            <consortium name="The Broad Institute Genome Sequencing Center for Infectious Disease"/>
            <person name="Wu L."/>
            <person name="Ma J."/>
        </authorList>
    </citation>
    <scope>NUCLEOTIDE SEQUENCE [LARGE SCALE GENOMIC DNA]</scope>
    <source>
        <strain evidence="3">JCM 15933</strain>
    </source>
</reference>
<sequence length="377" mass="40663">MTAPLPCWFRDDTPGPATHVLVIGVSEYPFRPLSDLDDLPSGATSADLFARWMRDRYPGGDRRLGSIRLLLAPTDDERPYVSGGDTVPRADGAAVHQALHEWARDCRSSPENVAVLYICGHGVQETDDGAIVLLRDAGAIGDPFDAAVDVAGVRKGLSLDGCPTRQWYFVDACRVPAHGLDDYAGPLRGRITLERRRGTGPAHRPIFFAAAPGTAAWQSGVGSVFVRALLECLDLDARTRLDGDEERWGVTAESLHRHLRRRAHELAALGAEEQTVMVGGSHLSDVAFLECEVPSVPVTLFVDPAAAQHAVGCTARIFEGDVQALERRPLPVIDVPVPAGIWTLAVAFDPPHPQFAPETVASVQVAPPKAHKTVTLR</sequence>
<dbReference type="Gene3D" id="3.40.50.1460">
    <property type="match status" value="1"/>
</dbReference>
<dbReference type="RefSeq" id="WP_344506848.1">
    <property type="nucleotide sequence ID" value="NZ_BAAAQD010000016.1"/>
</dbReference>
<dbReference type="InterPro" id="IPR029030">
    <property type="entry name" value="Caspase-like_dom_sf"/>
</dbReference>
<evidence type="ECO:0000313" key="2">
    <source>
        <dbReference type="EMBL" id="GAA1540870.1"/>
    </source>
</evidence>
<name>A0ABP4MAF8_9ACTN</name>
<evidence type="ECO:0000313" key="3">
    <source>
        <dbReference type="Proteomes" id="UP001501470"/>
    </source>
</evidence>
<evidence type="ECO:0000259" key="1">
    <source>
        <dbReference type="Pfam" id="PF00656"/>
    </source>
</evidence>
<proteinExistence type="predicted"/>
<dbReference type="InterPro" id="IPR011600">
    <property type="entry name" value="Pept_C14_caspase"/>
</dbReference>
<gene>
    <name evidence="2" type="ORF">GCM10009827_070350</name>
</gene>